<dbReference type="RefSeq" id="WP_046991521.1">
    <property type="nucleotide sequence ID" value="NZ_JAIS01000070.1"/>
</dbReference>
<feature type="transmembrane region" description="Helical" evidence="1">
    <location>
        <begin position="56"/>
        <end position="79"/>
    </location>
</feature>
<dbReference type="Proteomes" id="UP000035526">
    <property type="component" value="Unassembled WGS sequence"/>
</dbReference>
<evidence type="ECO:0000313" key="2">
    <source>
        <dbReference type="EMBL" id="KLE01397.1"/>
    </source>
</evidence>
<comment type="caution">
    <text evidence="2">The sequence shown here is derived from an EMBL/GenBank/DDBJ whole genome shotgun (WGS) entry which is preliminary data.</text>
</comment>
<dbReference type="InterPro" id="IPR021529">
    <property type="entry name" value="DUF2798"/>
</dbReference>
<sequence length="90" mass="10249">MSKNLKKQTILFGIPKFHTKSSAIIMPFILSSLMTLIVSFISTIRVIGFQETLITLWMSSWVISWLIAFPVLLIILPIVRKLTNSLIKSE</sequence>
<dbReference type="AlphaFoldDB" id="A0A837J6A9"/>
<evidence type="ECO:0000313" key="3">
    <source>
        <dbReference type="Proteomes" id="UP000035526"/>
    </source>
</evidence>
<evidence type="ECO:0000256" key="1">
    <source>
        <dbReference type="SAM" id="Phobius"/>
    </source>
</evidence>
<gene>
    <name evidence="2" type="ORF">AF76_04785</name>
</gene>
<reference evidence="2 3" key="1">
    <citation type="submission" date="2014-01" db="EMBL/GenBank/DDBJ databases">
        <title>Development of a Comparative Genomic Fingerprinting Assay for High Resolution Genotyping of Arcobacter butzleri.</title>
        <authorList>
            <person name="Webb A.L."/>
            <person name="Inglis G.D."/>
            <person name="Kruczkiewicz P."/>
            <person name="Selinger L.B."/>
            <person name="Taboada E.N."/>
        </authorList>
    </citation>
    <scope>NUCLEOTIDE SEQUENCE [LARGE SCALE GENOMIC DNA]</scope>
    <source>
        <strain evidence="2 3">L351</strain>
    </source>
</reference>
<keyword evidence="1" id="KW-0812">Transmembrane</keyword>
<organism evidence="2 3">
    <name type="scientific">Aliarcobacter butzleri L351</name>
    <dbReference type="NCBI Taxonomy" id="1447259"/>
    <lineage>
        <taxon>Bacteria</taxon>
        <taxon>Pseudomonadati</taxon>
        <taxon>Campylobacterota</taxon>
        <taxon>Epsilonproteobacteria</taxon>
        <taxon>Campylobacterales</taxon>
        <taxon>Arcobacteraceae</taxon>
        <taxon>Aliarcobacter</taxon>
    </lineage>
</organism>
<protein>
    <recommendedName>
        <fullName evidence="4">DUF2798 domain-containing protein</fullName>
    </recommendedName>
</protein>
<name>A0A837J6A9_9BACT</name>
<keyword evidence="1" id="KW-0472">Membrane</keyword>
<dbReference type="EMBL" id="JAIS01000070">
    <property type="protein sequence ID" value="KLE01397.1"/>
    <property type="molecule type" value="Genomic_DNA"/>
</dbReference>
<proteinExistence type="predicted"/>
<feature type="transmembrane region" description="Helical" evidence="1">
    <location>
        <begin position="21"/>
        <end position="44"/>
    </location>
</feature>
<keyword evidence="1" id="KW-1133">Transmembrane helix</keyword>
<dbReference type="Pfam" id="PF11391">
    <property type="entry name" value="DUF2798"/>
    <property type="match status" value="1"/>
</dbReference>
<evidence type="ECO:0008006" key="4">
    <source>
        <dbReference type="Google" id="ProtNLM"/>
    </source>
</evidence>
<accession>A0A837J6A9</accession>